<dbReference type="InterPro" id="IPR000276">
    <property type="entry name" value="GPCR_Rhodpsn"/>
</dbReference>
<evidence type="ECO:0000256" key="5">
    <source>
        <dbReference type="ARBA" id="ARBA00022692"/>
    </source>
</evidence>
<evidence type="ECO:0000256" key="16">
    <source>
        <dbReference type="SAM" id="MobiDB-lite"/>
    </source>
</evidence>
<keyword evidence="3" id="KW-0600">Photoreceptor protein</keyword>
<evidence type="ECO:0000256" key="13">
    <source>
        <dbReference type="ARBA" id="ARBA00023180"/>
    </source>
</evidence>
<evidence type="ECO:0000256" key="6">
    <source>
        <dbReference type="ARBA" id="ARBA00022925"/>
    </source>
</evidence>
<dbReference type="PANTHER" id="PTHR24240">
    <property type="entry name" value="OPSIN"/>
    <property type="match status" value="1"/>
</dbReference>
<evidence type="ECO:0000256" key="14">
    <source>
        <dbReference type="ARBA" id="ARBA00023224"/>
    </source>
</evidence>
<evidence type="ECO:0000256" key="15">
    <source>
        <dbReference type="ARBA" id="ARBA00023305"/>
    </source>
</evidence>
<evidence type="ECO:0000313" key="19">
    <source>
        <dbReference type="EMBL" id="KAJ8965685.1"/>
    </source>
</evidence>
<protein>
    <recommendedName>
        <fullName evidence="18">G-protein coupled receptors family 1 profile domain-containing protein</fullName>
    </recommendedName>
</protein>
<comment type="subcellular location">
    <subcellularLocation>
        <location evidence="1">Membrane</location>
        <topology evidence="1">Multi-pass membrane protein</topology>
    </subcellularLocation>
</comment>
<feature type="transmembrane region" description="Helical" evidence="17">
    <location>
        <begin position="60"/>
        <end position="80"/>
    </location>
</feature>
<keyword evidence="14" id="KW-0807">Transducer</keyword>
<dbReference type="InterPro" id="IPR050125">
    <property type="entry name" value="GPCR_opsins"/>
</dbReference>
<evidence type="ECO:0000256" key="3">
    <source>
        <dbReference type="ARBA" id="ARBA00022543"/>
    </source>
</evidence>
<dbReference type="InterPro" id="IPR017452">
    <property type="entry name" value="GPCR_Rhodpsn_7TM"/>
</dbReference>
<sequence>MNVESLRANQSQQNESAELRIAKAAITICFLFVASWTPYAVLALIGGFGDQSLLSPGVSMIPALNCKLVACIDPYVYAISHPKYRIELQKRLPWLAIKESTTETQSTTTETTTAPLAAAT</sequence>
<dbReference type="GO" id="GO:0007601">
    <property type="term" value="P:visual perception"/>
    <property type="evidence" value="ECO:0007669"/>
    <property type="project" value="UniProtKB-KW"/>
</dbReference>
<dbReference type="GO" id="GO:0004930">
    <property type="term" value="F:G protein-coupled receptor activity"/>
    <property type="evidence" value="ECO:0007669"/>
    <property type="project" value="UniProtKB-KW"/>
</dbReference>
<evidence type="ECO:0000256" key="2">
    <source>
        <dbReference type="ARBA" id="ARBA00010663"/>
    </source>
</evidence>
<evidence type="ECO:0000256" key="7">
    <source>
        <dbReference type="ARBA" id="ARBA00022989"/>
    </source>
</evidence>
<feature type="compositionally biased region" description="Low complexity" evidence="16">
    <location>
        <begin position="102"/>
        <end position="113"/>
    </location>
</feature>
<dbReference type="Proteomes" id="UP001162156">
    <property type="component" value="Unassembled WGS sequence"/>
</dbReference>
<keyword evidence="15" id="KW-0844">Vision</keyword>
<proteinExistence type="inferred from homology"/>
<dbReference type="EMBL" id="JANEYF010001191">
    <property type="protein sequence ID" value="KAJ8965685.1"/>
    <property type="molecule type" value="Genomic_DNA"/>
</dbReference>
<keyword evidence="9" id="KW-0297">G-protein coupled receptor</keyword>
<dbReference type="GO" id="GO:0007602">
    <property type="term" value="P:phototransduction"/>
    <property type="evidence" value="ECO:0007669"/>
    <property type="project" value="UniProtKB-KW"/>
</dbReference>
<evidence type="ECO:0000256" key="12">
    <source>
        <dbReference type="ARBA" id="ARBA00023170"/>
    </source>
</evidence>
<dbReference type="InterPro" id="IPR001760">
    <property type="entry name" value="Opsin"/>
</dbReference>
<dbReference type="SUPFAM" id="SSF81321">
    <property type="entry name" value="Family A G protein-coupled receptor-like"/>
    <property type="match status" value="1"/>
</dbReference>
<evidence type="ECO:0000313" key="20">
    <source>
        <dbReference type="Proteomes" id="UP001162156"/>
    </source>
</evidence>
<keyword evidence="7 17" id="KW-1133">Transmembrane helix</keyword>
<comment type="caution">
    <text evidence="19">The sequence shown here is derived from an EMBL/GenBank/DDBJ whole genome shotgun (WGS) entry which is preliminary data.</text>
</comment>
<evidence type="ECO:0000256" key="10">
    <source>
        <dbReference type="ARBA" id="ARBA00023136"/>
    </source>
</evidence>
<comment type="similarity">
    <text evidence="2">Belongs to the G-protein coupled receptor 1 family.</text>
</comment>
<gene>
    <name evidence="19" type="ORF">NQ314_003967</name>
</gene>
<dbReference type="PRINTS" id="PR00577">
    <property type="entry name" value="OPSINRH3RH4"/>
</dbReference>
<evidence type="ECO:0000256" key="11">
    <source>
        <dbReference type="ARBA" id="ARBA00023157"/>
    </source>
</evidence>
<dbReference type="PROSITE" id="PS00238">
    <property type="entry name" value="OPSIN"/>
    <property type="match status" value="1"/>
</dbReference>
<dbReference type="AlphaFoldDB" id="A0AAV8ZKM4"/>
<evidence type="ECO:0000256" key="4">
    <source>
        <dbReference type="ARBA" id="ARBA00022606"/>
    </source>
</evidence>
<keyword evidence="20" id="KW-1185">Reference proteome</keyword>
<evidence type="ECO:0000259" key="18">
    <source>
        <dbReference type="PROSITE" id="PS50262"/>
    </source>
</evidence>
<keyword evidence="13" id="KW-0325">Glycoprotein</keyword>
<dbReference type="PROSITE" id="PS50262">
    <property type="entry name" value="G_PROTEIN_RECEP_F1_2"/>
    <property type="match status" value="1"/>
</dbReference>
<keyword evidence="4" id="KW-0716">Sensory transduction</keyword>
<evidence type="ECO:0000256" key="9">
    <source>
        <dbReference type="ARBA" id="ARBA00023040"/>
    </source>
</evidence>
<dbReference type="Gene3D" id="1.20.1070.10">
    <property type="entry name" value="Rhodopsin 7-helix transmembrane proteins"/>
    <property type="match status" value="1"/>
</dbReference>
<keyword evidence="6" id="KW-0681">Retinal protein</keyword>
<accession>A0AAV8ZKM4</accession>
<evidence type="ECO:0000256" key="17">
    <source>
        <dbReference type="SAM" id="Phobius"/>
    </source>
</evidence>
<feature type="transmembrane region" description="Helical" evidence="17">
    <location>
        <begin position="21"/>
        <end position="48"/>
    </location>
</feature>
<name>A0AAV8ZKM4_9CUCU</name>
<feature type="region of interest" description="Disordered" evidence="16">
    <location>
        <begin position="100"/>
        <end position="120"/>
    </location>
</feature>
<feature type="domain" description="G-protein coupled receptors family 1 profile" evidence="18">
    <location>
        <begin position="1"/>
        <end position="77"/>
    </location>
</feature>
<evidence type="ECO:0000256" key="8">
    <source>
        <dbReference type="ARBA" id="ARBA00022991"/>
    </source>
</evidence>
<dbReference type="Pfam" id="PF00001">
    <property type="entry name" value="7tm_1"/>
    <property type="match status" value="1"/>
</dbReference>
<dbReference type="GO" id="GO:0016020">
    <property type="term" value="C:membrane"/>
    <property type="evidence" value="ECO:0007669"/>
    <property type="project" value="UniProtKB-SubCell"/>
</dbReference>
<keyword evidence="5 17" id="KW-0812">Transmembrane</keyword>
<dbReference type="GO" id="GO:0009881">
    <property type="term" value="F:photoreceptor activity"/>
    <property type="evidence" value="ECO:0007669"/>
    <property type="project" value="UniProtKB-KW"/>
</dbReference>
<keyword evidence="8" id="KW-0157">Chromophore</keyword>
<dbReference type="InterPro" id="IPR027430">
    <property type="entry name" value="Retinal_BS"/>
</dbReference>
<organism evidence="19 20">
    <name type="scientific">Rhamnusium bicolor</name>
    <dbReference type="NCBI Taxonomy" id="1586634"/>
    <lineage>
        <taxon>Eukaryota</taxon>
        <taxon>Metazoa</taxon>
        <taxon>Ecdysozoa</taxon>
        <taxon>Arthropoda</taxon>
        <taxon>Hexapoda</taxon>
        <taxon>Insecta</taxon>
        <taxon>Pterygota</taxon>
        <taxon>Neoptera</taxon>
        <taxon>Endopterygota</taxon>
        <taxon>Coleoptera</taxon>
        <taxon>Polyphaga</taxon>
        <taxon>Cucujiformia</taxon>
        <taxon>Chrysomeloidea</taxon>
        <taxon>Cerambycidae</taxon>
        <taxon>Lepturinae</taxon>
        <taxon>Rhagiini</taxon>
        <taxon>Rhamnusium</taxon>
    </lineage>
</organism>
<reference evidence="19" key="1">
    <citation type="journal article" date="2023" name="Insect Mol. Biol.">
        <title>Genome sequencing provides insights into the evolution of gene families encoding plant cell wall-degrading enzymes in longhorned beetles.</title>
        <authorList>
            <person name="Shin N.R."/>
            <person name="Okamura Y."/>
            <person name="Kirsch R."/>
            <person name="Pauchet Y."/>
        </authorList>
    </citation>
    <scope>NUCLEOTIDE SEQUENCE</scope>
    <source>
        <strain evidence="19">RBIC_L_NR</strain>
    </source>
</reference>
<evidence type="ECO:0000256" key="1">
    <source>
        <dbReference type="ARBA" id="ARBA00004141"/>
    </source>
</evidence>
<keyword evidence="10 17" id="KW-0472">Membrane</keyword>
<keyword evidence="12" id="KW-0675">Receptor</keyword>
<keyword evidence="11" id="KW-1015">Disulfide bond</keyword>